<evidence type="ECO:0000256" key="1">
    <source>
        <dbReference type="SAM" id="MobiDB-lite"/>
    </source>
</evidence>
<accession>A0A6G1GX23</accession>
<dbReference type="Proteomes" id="UP000800041">
    <property type="component" value="Unassembled WGS sequence"/>
</dbReference>
<feature type="compositionally biased region" description="Polar residues" evidence="1">
    <location>
        <begin position="791"/>
        <end position="833"/>
    </location>
</feature>
<dbReference type="AlphaFoldDB" id="A0A6G1GX23"/>
<feature type="compositionally biased region" description="Pro residues" evidence="1">
    <location>
        <begin position="1"/>
        <end position="18"/>
    </location>
</feature>
<feature type="region of interest" description="Disordered" evidence="1">
    <location>
        <begin position="190"/>
        <end position="215"/>
    </location>
</feature>
<feature type="compositionally biased region" description="Polar residues" evidence="1">
    <location>
        <begin position="842"/>
        <end position="858"/>
    </location>
</feature>
<feature type="region of interest" description="Disordered" evidence="1">
    <location>
        <begin position="996"/>
        <end position="1020"/>
    </location>
</feature>
<organism evidence="2 3">
    <name type="scientific">Aulographum hederae CBS 113979</name>
    <dbReference type="NCBI Taxonomy" id="1176131"/>
    <lineage>
        <taxon>Eukaryota</taxon>
        <taxon>Fungi</taxon>
        <taxon>Dikarya</taxon>
        <taxon>Ascomycota</taxon>
        <taxon>Pezizomycotina</taxon>
        <taxon>Dothideomycetes</taxon>
        <taxon>Pleosporomycetidae</taxon>
        <taxon>Aulographales</taxon>
        <taxon>Aulographaceae</taxon>
    </lineage>
</organism>
<feature type="region of interest" description="Disordered" evidence="1">
    <location>
        <begin position="1"/>
        <end position="25"/>
    </location>
</feature>
<gene>
    <name evidence="2" type="ORF">K402DRAFT_394837</name>
</gene>
<feature type="region of interest" description="Disordered" evidence="1">
    <location>
        <begin position="879"/>
        <end position="949"/>
    </location>
</feature>
<sequence length="1077" mass="117179">MAAPIPPSRPPATSPILPPTSNFSSRPLPDGECNYRDLSVGANAPSCGCKSFWCDGRLDENQQHVQRLRNRDTPWCMCGHHACFHAYAHPQASAASSHAQQLLRDRAPVHVYLSSSGRDTCFQLVAGSQAVSLQELKKAVAEQQSLTASPPNERPSHEQPRDAAPSVRASHAMGSFAAAQQVEFGTRLPQSTPSFGGNVGGDSPNGLGLAGDGFNFDSDRFRPSPTPTVPYEYPTSSQMPLAHCEATRASLGPGPAHDTAMKHRMLNDRQMLPQLNTYHGMSNSNNNQDILMQSATELATPSHNGTPDLNALQQNIDDTRTGLHGLAESLVAIPTSSPSSAGHVGQRQSPIPLATVEQQPGLQEKIQDVSVALQQLGPSIRNLHTRLGAFPGVSKTFQEISNRLDSLESMSFSYVPVNEIEDRFEHVDGRLLDLEGWREDHEKHHEAIDGEQASIREHLAEHGYPAHDEEEMSLESAKRAAEESDRVRNVEERLGDLEAAALPSFAQPWEIEVVFLPWGPELRGIWISSEVASKVPLMVATQETEDWAQRGRSALQGDSAGFVHIDSDGWTFEAIHDWADSAKDWLIPKACGVKSVVYHRLQSRGLVRKVTLTSPGARETQAAIVDAFRHSMDVVLTPDEEAADDVTEVQRHMATYLGLDAPLIPLRKIRKNSALRFLTPSEMVTQALWTPGFLASGVLMRAAGGVKRLFVTHRAAYLQRSSDDLAAWTWQKLRALPRISTAIPSTASGQVHEADAKETCWEYHPNLDVLPSNMSSFSSATNQAPDHETTAAHQSHQTSQAVSGAKNPSSFLPGQKQGQATLISPLSQVTATRRSGKHTRNRTLSAPITNSSPTSPTMRMSKRGIASFEHTFPSDHFVTHLQLSPNGRLKKRPRVSDTSGEPRQSHGRNNRQADSGPSNSNPEDWQGTSHRSKPPFVSTGAMGRGPGIESSSRVSILAGVTRLVADVRGVTPVAYPTPYSHVFDREALHLFGGDTEVESCDEDDGEGKKGVGMEEEEDWTGFQEDEDVDVDLESARMKLALEDGNGDDDNVDVIEDEEGNVTSCGGAGSDSDGLYAE</sequence>
<feature type="region of interest" description="Disordered" evidence="1">
    <location>
        <begin position="142"/>
        <end position="172"/>
    </location>
</feature>
<protein>
    <submittedName>
        <fullName evidence="2">Uncharacterized protein</fullName>
    </submittedName>
</protein>
<evidence type="ECO:0000313" key="3">
    <source>
        <dbReference type="Proteomes" id="UP000800041"/>
    </source>
</evidence>
<feature type="compositionally biased region" description="Polar residues" evidence="1">
    <location>
        <begin position="774"/>
        <end position="784"/>
    </location>
</feature>
<feature type="region of interest" description="Disordered" evidence="1">
    <location>
        <begin position="774"/>
        <end position="860"/>
    </location>
</feature>
<proteinExistence type="predicted"/>
<keyword evidence="3" id="KW-1185">Reference proteome</keyword>
<evidence type="ECO:0000313" key="2">
    <source>
        <dbReference type="EMBL" id="KAF1985503.1"/>
    </source>
</evidence>
<feature type="compositionally biased region" description="Polar residues" evidence="1">
    <location>
        <begin position="910"/>
        <end position="929"/>
    </location>
</feature>
<name>A0A6G1GX23_9PEZI</name>
<feature type="region of interest" description="Disordered" evidence="1">
    <location>
        <begin position="1057"/>
        <end position="1077"/>
    </location>
</feature>
<reference evidence="2" key="1">
    <citation type="journal article" date="2020" name="Stud. Mycol.">
        <title>101 Dothideomycetes genomes: a test case for predicting lifestyles and emergence of pathogens.</title>
        <authorList>
            <person name="Haridas S."/>
            <person name="Albert R."/>
            <person name="Binder M."/>
            <person name="Bloem J."/>
            <person name="Labutti K."/>
            <person name="Salamov A."/>
            <person name="Andreopoulos B."/>
            <person name="Baker S."/>
            <person name="Barry K."/>
            <person name="Bills G."/>
            <person name="Bluhm B."/>
            <person name="Cannon C."/>
            <person name="Castanera R."/>
            <person name="Culley D."/>
            <person name="Daum C."/>
            <person name="Ezra D."/>
            <person name="Gonzalez J."/>
            <person name="Henrissat B."/>
            <person name="Kuo A."/>
            <person name="Liang C."/>
            <person name="Lipzen A."/>
            <person name="Lutzoni F."/>
            <person name="Magnuson J."/>
            <person name="Mondo S."/>
            <person name="Nolan M."/>
            <person name="Ohm R."/>
            <person name="Pangilinan J."/>
            <person name="Park H.-J."/>
            <person name="Ramirez L."/>
            <person name="Alfaro M."/>
            <person name="Sun H."/>
            <person name="Tritt A."/>
            <person name="Yoshinaga Y."/>
            <person name="Zwiers L.-H."/>
            <person name="Turgeon B."/>
            <person name="Goodwin S."/>
            <person name="Spatafora J."/>
            <person name="Crous P."/>
            <person name="Grigoriev I."/>
        </authorList>
    </citation>
    <scope>NUCLEOTIDE SEQUENCE</scope>
    <source>
        <strain evidence="2">CBS 113979</strain>
    </source>
</reference>
<feature type="compositionally biased region" description="Acidic residues" evidence="1">
    <location>
        <begin position="996"/>
        <end position="1005"/>
    </location>
</feature>
<dbReference type="EMBL" id="ML977162">
    <property type="protein sequence ID" value="KAF1985503.1"/>
    <property type="molecule type" value="Genomic_DNA"/>
</dbReference>
<dbReference type="OrthoDB" id="5427134at2759"/>